<reference evidence="9" key="2">
    <citation type="journal article" date="2021" name="PeerJ">
        <title>Extensive microbial diversity within the chicken gut microbiome revealed by metagenomics and culture.</title>
        <authorList>
            <person name="Gilroy R."/>
            <person name="Ravi A."/>
            <person name="Getino M."/>
            <person name="Pursley I."/>
            <person name="Horton D.L."/>
            <person name="Alikhan N.F."/>
            <person name="Baker D."/>
            <person name="Gharbi K."/>
            <person name="Hall N."/>
            <person name="Watson M."/>
            <person name="Adriaenssens E.M."/>
            <person name="Foster-Nyarko E."/>
            <person name="Jarju S."/>
            <person name="Secka A."/>
            <person name="Antonio M."/>
            <person name="Oren A."/>
            <person name="Chaudhuri R.R."/>
            <person name="La Ragione R."/>
            <person name="Hildebrand F."/>
            <person name="Pallen M.J."/>
        </authorList>
    </citation>
    <scope>NUCLEOTIDE SEQUENCE</scope>
    <source>
        <strain evidence="9">CHK183-6373</strain>
    </source>
</reference>
<feature type="transmembrane region" description="Helical" evidence="7">
    <location>
        <begin position="145"/>
        <end position="165"/>
    </location>
</feature>
<dbReference type="PANTHER" id="PTHR43744:SF9">
    <property type="entry name" value="POLYGALACTURONAN_RHAMNOGALACTURONAN TRANSPORT SYSTEM PERMEASE PROTEIN YTCP"/>
    <property type="match status" value="1"/>
</dbReference>
<dbReference type="Pfam" id="PF00528">
    <property type="entry name" value="BPD_transp_1"/>
    <property type="match status" value="1"/>
</dbReference>
<reference evidence="9" key="1">
    <citation type="submission" date="2020-10" db="EMBL/GenBank/DDBJ databases">
        <authorList>
            <person name="Gilroy R."/>
        </authorList>
    </citation>
    <scope>NUCLEOTIDE SEQUENCE</scope>
    <source>
        <strain evidence="9">CHK183-6373</strain>
    </source>
</reference>
<feature type="domain" description="ABC transmembrane type-1" evidence="8">
    <location>
        <begin position="78"/>
        <end position="272"/>
    </location>
</feature>
<dbReference type="CDD" id="cd06261">
    <property type="entry name" value="TM_PBP2"/>
    <property type="match status" value="1"/>
</dbReference>
<keyword evidence="5 7" id="KW-1133">Transmembrane helix</keyword>
<gene>
    <name evidence="9" type="ORF">IAA64_05035</name>
</gene>
<evidence type="ECO:0000256" key="2">
    <source>
        <dbReference type="ARBA" id="ARBA00022448"/>
    </source>
</evidence>
<evidence type="ECO:0000259" key="8">
    <source>
        <dbReference type="PROSITE" id="PS50928"/>
    </source>
</evidence>
<protein>
    <submittedName>
        <fullName evidence="9">Carbohydrate ABC transporter permease</fullName>
    </submittedName>
</protein>
<accession>A0A9D1TC97</accession>
<organism evidence="9 10">
    <name type="scientific">Candidatus Ornithocaccomicrobium faecavium</name>
    <dbReference type="NCBI Taxonomy" id="2840890"/>
    <lineage>
        <taxon>Bacteria</taxon>
        <taxon>Bacillati</taxon>
        <taxon>Bacillota</taxon>
        <taxon>Clostridia</taxon>
        <taxon>Candidatus Ornithocaccomicrobium</taxon>
    </lineage>
</organism>
<dbReference type="GO" id="GO:0005886">
    <property type="term" value="C:plasma membrane"/>
    <property type="evidence" value="ECO:0007669"/>
    <property type="project" value="UniProtKB-SubCell"/>
</dbReference>
<evidence type="ECO:0000313" key="10">
    <source>
        <dbReference type="Proteomes" id="UP000886884"/>
    </source>
</evidence>
<evidence type="ECO:0000256" key="3">
    <source>
        <dbReference type="ARBA" id="ARBA00022475"/>
    </source>
</evidence>
<dbReference type="PROSITE" id="PS50928">
    <property type="entry name" value="ABC_TM1"/>
    <property type="match status" value="1"/>
</dbReference>
<evidence type="ECO:0000256" key="6">
    <source>
        <dbReference type="ARBA" id="ARBA00023136"/>
    </source>
</evidence>
<keyword evidence="3" id="KW-1003">Cell membrane</keyword>
<feature type="transmembrane region" description="Helical" evidence="7">
    <location>
        <begin position="16"/>
        <end position="37"/>
    </location>
</feature>
<dbReference type="Proteomes" id="UP000886884">
    <property type="component" value="Unassembled WGS sequence"/>
</dbReference>
<dbReference type="Gene3D" id="1.10.3720.10">
    <property type="entry name" value="MetI-like"/>
    <property type="match status" value="1"/>
</dbReference>
<evidence type="ECO:0000256" key="4">
    <source>
        <dbReference type="ARBA" id="ARBA00022692"/>
    </source>
</evidence>
<dbReference type="SUPFAM" id="SSF161098">
    <property type="entry name" value="MetI-like"/>
    <property type="match status" value="1"/>
</dbReference>
<dbReference type="EMBL" id="DVOT01000089">
    <property type="protein sequence ID" value="HIV27310.1"/>
    <property type="molecule type" value="Genomic_DNA"/>
</dbReference>
<dbReference type="AlphaFoldDB" id="A0A9D1TC97"/>
<dbReference type="PANTHER" id="PTHR43744">
    <property type="entry name" value="ABC TRANSPORTER PERMEASE PROTEIN MG189-RELATED-RELATED"/>
    <property type="match status" value="1"/>
</dbReference>
<comment type="similarity">
    <text evidence="7">Belongs to the binding-protein-dependent transport system permease family.</text>
</comment>
<feature type="transmembrane region" description="Helical" evidence="7">
    <location>
        <begin position="260"/>
        <end position="280"/>
    </location>
</feature>
<keyword evidence="4 7" id="KW-0812">Transmembrane</keyword>
<evidence type="ECO:0000256" key="5">
    <source>
        <dbReference type="ARBA" id="ARBA00022989"/>
    </source>
</evidence>
<dbReference type="InterPro" id="IPR035906">
    <property type="entry name" value="MetI-like_sf"/>
</dbReference>
<proteinExistence type="inferred from homology"/>
<evidence type="ECO:0000313" key="9">
    <source>
        <dbReference type="EMBL" id="HIV27310.1"/>
    </source>
</evidence>
<keyword evidence="2 7" id="KW-0813">Transport</keyword>
<comment type="subcellular location">
    <subcellularLocation>
        <location evidence="1 7">Cell membrane</location>
        <topology evidence="1 7">Multi-pass membrane protein</topology>
    </subcellularLocation>
</comment>
<feature type="transmembrane region" description="Helical" evidence="7">
    <location>
        <begin position="82"/>
        <end position="103"/>
    </location>
</feature>
<sequence length="295" mass="32660">MAVVESQKASDKCLNVVIYALLVLVMIVTLYPCWYVIVASFSNPVELYNGSTLLLWPRGFSTEAYGIILEHTMLWRSYGNTLIYVSASTILGLALSIAGAFVFTRSYLPGNRFMLSLVTVTMFFGGGLIPTYLVVARMKLVDTRWAMILPGLLSSYNLIVMMSYFRGIPASLEESARLDGANDFVILTRIIVPLSKAVIAVIALYILVGSWNSYMPAIIYLRNRDLYPLQVILREILISGSSNLDTVTSGFDDFAAYSEAVKYASIIVSTLPIIIIYPFLQKFFVKGVMLGAIKG</sequence>
<evidence type="ECO:0000256" key="7">
    <source>
        <dbReference type="RuleBase" id="RU363032"/>
    </source>
</evidence>
<feature type="transmembrane region" description="Helical" evidence="7">
    <location>
        <begin position="115"/>
        <end position="133"/>
    </location>
</feature>
<keyword evidence="6 7" id="KW-0472">Membrane</keyword>
<evidence type="ECO:0000256" key="1">
    <source>
        <dbReference type="ARBA" id="ARBA00004651"/>
    </source>
</evidence>
<dbReference type="GO" id="GO:0055085">
    <property type="term" value="P:transmembrane transport"/>
    <property type="evidence" value="ECO:0007669"/>
    <property type="project" value="InterPro"/>
</dbReference>
<comment type="caution">
    <text evidence="9">The sequence shown here is derived from an EMBL/GenBank/DDBJ whole genome shotgun (WGS) entry which is preliminary data.</text>
</comment>
<feature type="transmembrane region" description="Helical" evidence="7">
    <location>
        <begin position="186"/>
        <end position="208"/>
    </location>
</feature>
<dbReference type="InterPro" id="IPR000515">
    <property type="entry name" value="MetI-like"/>
</dbReference>
<name>A0A9D1TC97_9FIRM</name>